<name>A0A0G0NIE2_9BACT</name>
<dbReference type="CDD" id="cd00221">
    <property type="entry name" value="Vsr"/>
    <property type="match status" value="1"/>
</dbReference>
<evidence type="ECO:0000313" key="9">
    <source>
        <dbReference type="Proteomes" id="UP000034324"/>
    </source>
</evidence>
<evidence type="ECO:0000256" key="3">
    <source>
        <dbReference type="ARBA" id="ARBA00022763"/>
    </source>
</evidence>
<dbReference type="Pfam" id="PF03852">
    <property type="entry name" value="Vsr"/>
    <property type="match status" value="1"/>
</dbReference>
<reference evidence="8 9" key="1">
    <citation type="journal article" date="2015" name="Nature">
        <title>rRNA introns, odd ribosomes, and small enigmatic genomes across a large radiation of phyla.</title>
        <authorList>
            <person name="Brown C.T."/>
            <person name="Hug L.A."/>
            <person name="Thomas B.C."/>
            <person name="Sharon I."/>
            <person name="Castelle C.J."/>
            <person name="Singh A."/>
            <person name="Wilkins M.J."/>
            <person name="Williams K.H."/>
            <person name="Banfield J.F."/>
        </authorList>
    </citation>
    <scope>NUCLEOTIDE SEQUENCE [LARGE SCALE GENOMIC DNA]</scope>
</reference>
<keyword evidence="5" id="KW-0234">DNA repair</keyword>
<protein>
    <submittedName>
        <fullName evidence="8">Mismatch endonuclease Vsr protein</fullName>
    </submittedName>
</protein>
<evidence type="ECO:0000256" key="5">
    <source>
        <dbReference type="ARBA" id="ARBA00023204"/>
    </source>
</evidence>
<dbReference type="PATRIC" id="fig|1618432.3.peg.722"/>
<dbReference type="NCBIfam" id="TIGR00632">
    <property type="entry name" value="vsr"/>
    <property type="match status" value="1"/>
</dbReference>
<organism evidence="8 9">
    <name type="scientific">Candidatus Daviesbacteria bacterium GW2011_GWF2_38_6</name>
    <dbReference type="NCBI Taxonomy" id="1618432"/>
    <lineage>
        <taxon>Bacteria</taxon>
        <taxon>Candidatus Daviesiibacteriota</taxon>
    </lineage>
</organism>
<evidence type="ECO:0000256" key="4">
    <source>
        <dbReference type="ARBA" id="ARBA00022801"/>
    </source>
</evidence>
<dbReference type="InterPro" id="IPR011335">
    <property type="entry name" value="Restrct_endonuc-II-like"/>
</dbReference>
<evidence type="ECO:0000313" key="8">
    <source>
        <dbReference type="EMBL" id="KKQ76876.1"/>
    </source>
</evidence>
<dbReference type="InterPro" id="IPR004603">
    <property type="entry name" value="DNA_mismatch_endonuc_vsr"/>
</dbReference>
<evidence type="ECO:0000256" key="6">
    <source>
        <dbReference type="ARBA" id="ARBA00029466"/>
    </source>
</evidence>
<dbReference type="SUPFAM" id="SSF52980">
    <property type="entry name" value="Restriction endonuclease-like"/>
    <property type="match status" value="1"/>
</dbReference>
<dbReference type="Proteomes" id="UP000034324">
    <property type="component" value="Unassembled WGS sequence"/>
</dbReference>
<dbReference type="GO" id="GO:0004519">
    <property type="term" value="F:endonuclease activity"/>
    <property type="evidence" value="ECO:0007669"/>
    <property type="project" value="UniProtKB-KW"/>
</dbReference>
<dbReference type="Gene3D" id="3.40.960.10">
    <property type="entry name" value="VSR Endonuclease"/>
    <property type="match status" value="1"/>
</dbReference>
<evidence type="ECO:0000256" key="2">
    <source>
        <dbReference type="ARBA" id="ARBA00022759"/>
    </source>
</evidence>
<evidence type="ECO:0000259" key="7">
    <source>
        <dbReference type="Pfam" id="PF04480"/>
    </source>
</evidence>
<keyword evidence="2 8" id="KW-0255">Endonuclease</keyword>
<evidence type="ECO:0000256" key="1">
    <source>
        <dbReference type="ARBA" id="ARBA00022722"/>
    </source>
</evidence>
<dbReference type="Pfam" id="PF04480">
    <property type="entry name" value="DUF559"/>
    <property type="match status" value="1"/>
</dbReference>
<dbReference type="GO" id="GO:0006298">
    <property type="term" value="P:mismatch repair"/>
    <property type="evidence" value="ECO:0007669"/>
    <property type="project" value="InterPro"/>
</dbReference>
<dbReference type="GO" id="GO:0016787">
    <property type="term" value="F:hydrolase activity"/>
    <property type="evidence" value="ECO:0007669"/>
    <property type="project" value="UniProtKB-KW"/>
</dbReference>
<accession>A0A0G0NIE2</accession>
<dbReference type="AlphaFoldDB" id="A0A0G0NIE2"/>
<comment type="similarity">
    <text evidence="6">Belongs to the Vsr family.</text>
</comment>
<dbReference type="InterPro" id="IPR007569">
    <property type="entry name" value="DUF559"/>
</dbReference>
<keyword evidence="1" id="KW-0540">Nuclease</keyword>
<comment type="caution">
    <text evidence="8">The sequence shown here is derived from an EMBL/GenBank/DDBJ whole genome shotgun (WGS) entry which is preliminary data.</text>
</comment>
<feature type="domain" description="DUF559" evidence="7">
    <location>
        <begin position="79"/>
        <end position="119"/>
    </location>
</feature>
<keyword evidence="3" id="KW-0227">DNA damage</keyword>
<proteinExistence type="inferred from homology"/>
<keyword evidence="4" id="KW-0378">Hydrolase</keyword>
<sequence length="122" mass="14517">MSRIKGKNTKPELVIRKLLSSNGIRGYRLNYKLTGKPDIVFTKYKLAIFIDGCFWHKCPKCFISPDKNKIFWKRKINGNVQRDNDVNKILKKEGWTVLRFWEHLLKKGSNLVYKRIITEFKN</sequence>
<dbReference type="EMBL" id="LBVC01000057">
    <property type="protein sequence ID" value="KKQ76876.1"/>
    <property type="molecule type" value="Genomic_DNA"/>
</dbReference>
<gene>
    <name evidence="8" type="ORF">US99_C0057G0005</name>
</gene>